<feature type="compositionally biased region" description="Basic and acidic residues" evidence="1">
    <location>
        <begin position="561"/>
        <end position="570"/>
    </location>
</feature>
<feature type="region of interest" description="Disordered" evidence="1">
    <location>
        <begin position="1343"/>
        <end position="1421"/>
    </location>
</feature>
<feature type="compositionally biased region" description="Low complexity" evidence="1">
    <location>
        <begin position="743"/>
        <end position="760"/>
    </location>
</feature>
<feature type="compositionally biased region" description="Polar residues" evidence="1">
    <location>
        <begin position="575"/>
        <end position="597"/>
    </location>
</feature>
<feature type="compositionally biased region" description="Low complexity" evidence="1">
    <location>
        <begin position="604"/>
        <end position="618"/>
    </location>
</feature>
<feature type="region of interest" description="Disordered" evidence="1">
    <location>
        <begin position="415"/>
        <end position="507"/>
    </location>
</feature>
<feature type="region of interest" description="Disordered" evidence="1">
    <location>
        <begin position="1170"/>
        <end position="1193"/>
    </location>
</feature>
<name>A0A9P6FRT8_9FUNG</name>
<feature type="compositionally biased region" description="Polar residues" evidence="1">
    <location>
        <begin position="939"/>
        <end position="953"/>
    </location>
</feature>
<feature type="region of interest" description="Disordered" evidence="1">
    <location>
        <begin position="283"/>
        <end position="378"/>
    </location>
</feature>
<feature type="compositionally biased region" description="Polar residues" evidence="1">
    <location>
        <begin position="1047"/>
        <end position="1059"/>
    </location>
</feature>
<feature type="region of interest" description="Disordered" evidence="1">
    <location>
        <begin position="1"/>
        <end position="21"/>
    </location>
</feature>
<feature type="region of interest" description="Disordered" evidence="1">
    <location>
        <begin position="1301"/>
        <end position="1331"/>
    </location>
</feature>
<accession>A0A9P6FRT8</accession>
<dbReference type="SMART" id="SM00233">
    <property type="entry name" value="PH"/>
    <property type="match status" value="1"/>
</dbReference>
<feature type="compositionally biased region" description="Acidic residues" evidence="1">
    <location>
        <begin position="1491"/>
        <end position="1504"/>
    </location>
</feature>
<dbReference type="Gene3D" id="2.30.29.30">
    <property type="entry name" value="Pleckstrin-homology domain (PH domain)/Phosphotyrosine-binding domain (PTB)"/>
    <property type="match status" value="1"/>
</dbReference>
<keyword evidence="4" id="KW-1185">Reference proteome</keyword>
<reference evidence="3" key="1">
    <citation type="journal article" date="2020" name="Fungal Divers.">
        <title>Resolving the Mortierellaceae phylogeny through synthesis of multi-gene phylogenetics and phylogenomics.</title>
        <authorList>
            <person name="Vandepol N."/>
            <person name="Liber J."/>
            <person name="Desiro A."/>
            <person name="Na H."/>
            <person name="Kennedy M."/>
            <person name="Barry K."/>
            <person name="Grigoriev I.V."/>
            <person name="Miller A.N."/>
            <person name="O'Donnell K."/>
            <person name="Stajich J.E."/>
            <person name="Bonito G."/>
        </authorList>
    </citation>
    <scope>NUCLEOTIDE SEQUENCE</scope>
    <source>
        <strain evidence="3">KOD1015</strain>
    </source>
</reference>
<feature type="compositionally biased region" description="Low complexity" evidence="1">
    <location>
        <begin position="421"/>
        <end position="434"/>
    </location>
</feature>
<feature type="compositionally biased region" description="Polar residues" evidence="1">
    <location>
        <begin position="359"/>
        <end position="378"/>
    </location>
</feature>
<feature type="compositionally biased region" description="Low complexity" evidence="1">
    <location>
        <begin position="1567"/>
        <end position="1596"/>
    </location>
</feature>
<feature type="region of interest" description="Disordered" evidence="1">
    <location>
        <begin position="1449"/>
        <end position="1643"/>
    </location>
</feature>
<dbReference type="EMBL" id="JAABOA010002172">
    <property type="protein sequence ID" value="KAF9580274.1"/>
    <property type="molecule type" value="Genomic_DNA"/>
</dbReference>
<dbReference type="SUPFAM" id="SSF50729">
    <property type="entry name" value="PH domain-like"/>
    <property type="match status" value="1"/>
</dbReference>
<comment type="caution">
    <text evidence="3">The sequence shown here is derived from an EMBL/GenBank/DDBJ whole genome shotgun (WGS) entry which is preliminary data.</text>
</comment>
<evidence type="ECO:0000256" key="1">
    <source>
        <dbReference type="SAM" id="MobiDB-lite"/>
    </source>
</evidence>
<dbReference type="InterPro" id="IPR011993">
    <property type="entry name" value="PH-like_dom_sf"/>
</dbReference>
<feature type="compositionally biased region" description="Low complexity" evidence="1">
    <location>
        <begin position="832"/>
        <end position="859"/>
    </location>
</feature>
<feature type="region of interest" description="Disordered" evidence="1">
    <location>
        <begin position="931"/>
        <end position="955"/>
    </location>
</feature>
<feature type="compositionally biased region" description="Polar residues" evidence="1">
    <location>
        <begin position="435"/>
        <end position="469"/>
    </location>
</feature>
<feature type="compositionally biased region" description="Polar residues" evidence="1">
    <location>
        <begin position="1546"/>
        <end position="1562"/>
    </location>
</feature>
<organism evidence="3 4">
    <name type="scientific">Lunasporangiospora selenospora</name>
    <dbReference type="NCBI Taxonomy" id="979761"/>
    <lineage>
        <taxon>Eukaryota</taxon>
        <taxon>Fungi</taxon>
        <taxon>Fungi incertae sedis</taxon>
        <taxon>Mucoromycota</taxon>
        <taxon>Mortierellomycotina</taxon>
        <taxon>Mortierellomycetes</taxon>
        <taxon>Mortierellales</taxon>
        <taxon>Mortierellaceae</taxon>
        <taxon>Lunasporangiospora</taxon>
    </lineage>
</organism>
<feature type="region of interest" description="Disordered" evidence="1">
    <location>
        <begin position="703"/>
        <end position="776"/>
    </location>
</feature>
<proteinExistence type="predicted"/>
<feature type="compositionally biased region" description="Pro residues" evidence="1">
    <location>
        <begin position="818"/>
        <end position="828"/>
    </location>
</feature>
<dbReference type="InterPro" id="IPR001849">
    <property type="entry name" value="PH_domain"/>
</dbReference>
<feature type="compositionally biased region" description="Polar residues" evidence="1">
    <location>
        <begin position="1111"/>
        <end position="1121"/>
    </location>
</feature>
<feature type="compositionally biased region" description="Gly residues" evidence="1">
    <location>
        <begin position="548"/>
        <end position="558"/>
    </location>
</feature>
<feature type="region of interest" description="Disordered" evidence="1">
    <location>
        <begin position="243"/>
        <end position="268"/>
    </location>
</feature>
<evidence type="ECO:0000259" key="2">
    <source>
        <dbReference type="PROSITE" id="PS50003"/>
    </source>
</evidence>
<sequence length="1643" mass="173782">MLQAQPGPSASNIPTASGESGFTETDRLWGNSYSTLGDHVMLQEWLQKRSTSLQLVWKRRWCVLRDDKLYYFRSNTDSKPLGVLHLAEYSILTAGPDISRKSKYTFRLSSAEPIPHQHQHHLFHAESIQSLQNWLFAIQTHINHARAPWATTGSSMTGLGLQMGEGNTGGPVGNGEQSIIDKVLDRLQIDDQASADSSMTVSGNGGIGHVSLGDSATATMPSPTMVSTSGTFSSHYLSTLPRNFPKSHEDNNDTWSSTSSIPNSSTNTSTNLEYIFTVNQHHPTPLSHQQQSSQTQQQSQTKYSMDSPRDSQQHGHAIYGHGSHASSPPPSIGSPRIYPTTRSSIHSGKSMDNIGGMSPATSIAESPFSSPTLSSQTHSTFHSNNIVANISGASGSNIVPASPRPFYKVLESSPGHRRAESIASSTSISTIASSGDVSTINDLNSENGVTGQSTEVSSSSAQGSKTNGLLSIMTGGRHRKDKEKSKDKERNGHSSAGSSHSGNGGGGSSPAIKFFTAGACLYSGCPNQAKSCTLHNKKYRQLLCGGSKSGSGAGGSNGSSGEKEPKDGGNKKSRNFWSSTLDKSSRQNQVDQLSVNTLAPPPSQSLTSSRSDESLSPSIGDSTTLKSGRGLSSKSMTSLSHENEFSIDAPIPKPSSHLLSLVSSPTRQRSPSVSVVDDAILAAQQEHLLQQQHQSRFYSDLIQPITTGPHPTRSQTPPPGHFSAAPTVQPPRAVSSASVRPHGNSISNGSGSLKNSNSLKRTGLPSGSEFGVPSPTTTTDFDVSSALGSGLFVANHHRTMQKLQAQGTQLKKSLSGGPLPPPPPPPPGKAWSPHQQQQQPSIHQQQQLSHYPQQPQQYSLYNGGVSRHIVAPEELAMAIEQEAQEMRRRQEKDKEVQKSRPTSMIKSSFHSVPLHFPAHLASNLATVSEMPNPIPEGNESAQGSYSQVSSPPSEGNYFQDGGRIISSREQQLACAETPLEGETPETTQRSPISGIIICTPTVTPMPLPPAIMDLSVSGSDSTSKAPSTVSFPASAATTRGNGFVASTPLSRLNDSTVPHPNQPLQPLSPLSSFLMDKSSEYPFQSLLPPKRPGNAPERSTIKGLPGMYSSPLATGSGSSAAGTRAEGTPLADGSIRYRVPRRSSAAAAVSLSSSPSNEFVRRGSYGQVANAGSSTSSSSLIAPPGPLRPGYLTRRQSSSPVLIRLSDQGGQDISPLLTGGATRVFAGVAPSKEVQRHGLPPVESLSASSSSTASPATTSCSSHCSGTDQSRTFEGDSGVESGSEVASQCVSMISSPNIEEGTNTLAADKGDSMDNNASSSTVSQQQQNPRKMLEPQMSFVFPSRSMSNTMGATQSNMGSTLRPGAGTGSGNGVLLQRPLSSYSSHDSSGGEDEEEVDGDGLSTPGNQSSHSSREASPMLSPSMHAAAAAALEMYSGLRKLSLFTAHVGTQPPPPLLLERRKGSGGSGVSTLGSSHLRDAYTPSSGNRTVQEDDVDEDEGEYESEYSERGVLHDEDWAVELRQRIRTRREQESRVQEQGEEGAYSHEGSQPQTPAPTSLSAVTRVSEPLSALKSSPLPSLPPSLASSPTAGTASPTPQHIPPAIPPRSPHRGGPLSPTTLRPQRSMPQLHPLSQVQTQPQQRQL</sequence>
<feature type="region of interest" description="Disordered" evidence="1">
    <location>
        <begin position="1235"/>
        <end position="1287"/>
    </location>
</feature>
<feature type="compositionally biased region" description="Polar residues" evidence="1">
    <location>
        <begin position="619"/>
        <end position="638"/>
    </location>
</feature>
<evidence type="ECO:0000313" key="4">
    <source>
        <dbReference type="Proteomes" id="UP000780801"/>
    </source>
</evidence>
<feature type="compositionally biased region" description="Low complexity" evidence="1">
    <location>
        <begin position="1244"/>
        <end position="1265"/>
    </location>
</feature>
<feature type="region of interest" description="Disordered" evidence="1">
    <location>
        <begin position="1045"/>
        <end position="1127"/>
    </location>
</feature>
<feature type="region of interest" description="Disordered" evidence="1">
    <location>
        <begin position="548"/>
        <end position="638"/>
    </location>
</feature>
<feature type="compositionally biased region" description="Low complexity" evidence="1">
    <location>
        <begin position="1062"/>
        <end position="1072"/>
    </location>
</feature>
<feature type="compositionally biased region" description="Basic and acidic residues" evidence="1">
    <location>
        <begin position="1505"/>
        <end position="1536"/>
    </location>
</feature>
<dbReference type="Pfam" id="PF00169">
    <property type="entry name" value="PH"/>
    <property type="match status" value="1"/>
</dbReference>
<feature type="compositionally biased region" description="Polar residues" evidence="1">
    <location>
        <begin position="1615"/>
        <end position="1643"/>
    </location>
</feature>
<feature type="compositionally biased region" description="Polar residues" evidence="1">
    <location>
        <begin position="1344"/>
        <end position="1359"/>
    </location>
</feature>
<feature type="compositionally biased region" description="Pro residues" evidence="1">
    <location>
        <begin position="1597"/>
        <end position="1606"/>
    </location>
</feature>
<feature type="region of interest" description="Disordered" evidence="1">
    <location>
        <begin position="801"/>
        <end position="859"/>
    </location>
</feature>
<dbReference type="PROSITE" id="PS50003">
    <property type="entry name" value="PH_DOMAIN"/>
    <property type="match status" value="1"/>
</dbReference>
<feature type="compositionally biased region" description="Low complexity" evidence="1">
    <location>
        <begin position="254"/>
        <end position="268"/>
    </location>
</feature>
<feature type="compositionally biased region" description="Polar residues" evidence="1">
    <location>
        <begin position="1313"/>
        <end position="1329"/>
    </location>
</feature>
<dbReference type="OrthoDB" id="73680at2759"/>
<evidence type="ECO:0000313" key="3">
    <source>
        <dbReference type="EMBL" id="KAF9580274.1"/>
    </source>
</evidence>
<dbReference type="Proteomes" id="UP000780801">
    <property type="component" value="Unassembled WGS sequence"/>
</dbReference>
<feature type="compositionally biased region" description="Basic and acidic residues" evidence="1">
    <location>
        <begin position="482"/>
        <end position="492"/>
    </location>
</feature>
<feature type="compositionally biased region" description="Low complexity" evidence="1">
    <location>
        <begin position="283"/>
        <end position="301"/>
    </location>
</feature>
<feature type="compositionally biased region" description="Acidic residues" evidence="1">
    <location>
        <begin position="1389"/>
        <end position="1398"/>
    </location>
</feature>
<feature type="domain" description="PH" evidence="2">
    <location>
        <begin position="39"/>
        <end position="143"/>
    </location>
</feature>
<gene>
    <name evidence="3" type="primary">ARHGAP22</name>
    <name evidence="3" type="ORF">BGW38_003146</name>
</gene>
<protein>
    <submittedName>
        <fullName evidence="3">Rho GTPase-activating protein 22</fullName>
    </submittedName>
</protein>
<dbReference type="CDD" id="cd00821">
    <property type="entry name" value="PH"/>
    <property type="match status" value="1"/>
</dbReference>